<evidence type="ECO:0000259" key="1">
    <source>
        <dbReference type="Pfam" id="PF12680"/>
    </source>
</evidence>
<organism evidence="2 3">
    <name type="scientific">Sphingomonas jatrophae</name>
    <dbReference type="NCBI Taxonomy" id="1166337"/>
    <lineage>
        <taxon>Bacteria</taxon>
        <taxon>Pseudomonadati</taxon>
        <taxon>Pseudomonadota</taxon>
        <taxon>Alphaproteobacteria</taxon>
        <taxon>Sphingomonadales</taxon>
        <taxon>Sphingomonadaceae</taxon>
        <taxon>Sphingomonas</taxon>
    </lineage>
</organism>
<dbReference type="InterPro" id="IPR037401">
    <property type="entry name" value="SnoaL-like"/>
</dbReference>
<accession>A0A1I6KZ55</accession>
<dbReference type="OrthoDB" id="459617at2"/>
<sequence>MPSKQQIEHAMQTHFDAWNARDRARWEANFAAGIVFEDPVGGPTKTGAEAVRLSWDNSFKDGQIWHIEPVLMQICSDQAACHVRSTGVVSGETIVIDGIELYTIDDEGKVAYIRTWFTPPPGMTLDPYFMEAHGG</sequence>
<protein>
    <submittedName>
        <fullName evidence="2">SnoaL-like domain-containing protein</fullName>
    </submittedName>
</protein>
<name>A0A1I6KZ55_9SPHN</name>
<dbReference type="RefSeq" id="WP_093314192.1">
    <property type="nucleotide sequence ID" value="NZ_FOZG01000002.1"/>
</dbReference>
<dbReference type="Gene3D" id="3.10.450.50">
    <property type="match status" value="1"/>
</dbReference>
<dbReference type="STRING" id="1166337.SAMN05192580_2015"/>
<gene>
    <name evidence="2" type="ORF">SAMN05192580_2015</name>
</gene>
<dbReference type="Proteomes" id="UP000198824">
    <property type="component" value="Unassembled WGS sequence"/>
</dbReference>
<reference evidence="2 3" key="1">
    <citation type="submission" date="2016-10" db="EMBL/GenBank/DDBJ databases">
        <authorList>
            <person name="de Groot N.N."/>
        </authorList>
    </citation>
    <scope>NUCLEOTIDE SEQUENCE [LARGE SCALE GENOMIC DNA]</scope>
    <source>
        <strain evidence="2 3">S5-249</strain>
    </source>
</reference>
<dbReference type="SUPFAM" id="SSF54427">
    <property type="entry name" value="NTF2-like"/>
    <property type="match status" value="1"/>
</dbReference>
<feature type="domain" description="SnoaL-like" evidence="1">
    <location>
        <begin position="12"/>
        <end position="112"/>
    </location>
</feature>
<dbReference type="EMBL" id="FOZG01000002">
    <property type="protein sequence ID" value="SFR96484.1"/>
    <property type="molecule type" value="Genomic_DNA"/>
</dbReference>
<dbReference type="InterPro" id="IPR032710">
    <property type="entry name" value="NTF2-like_dom_sf"/>
</dbReference>
<dbReference type="AlphaFoldDB" id="A0A1I6KZ55"/>
<evidence type="ECO:0000313" key="3">
    <source>
        <dbReference type="Proteomes" id="UP000198824"/>
    </source>
</evidence>
<proteinExistence type="predicted"/>
<dbReference type="Pfam" id="PF12680">
    <property type="entry name" value="SnoaL_2"/>
    <property type="match status" value="1"/>
</dbReference>
<evidence type="ECO:0000313" key="2">
    <source>
        <dbReference type="EMBL" id="SFR96484.1"/>
    </source>
</evidence>
<keyword evidence="3" id="KW-1185">Reference proteome</keyword>